<dbReference type="NCBIfam" id="NF045643">
    <property type="entry name" value="ImmsucRedBhcD"/>
    <property type="match status" value="1"/>
</dbReference>
<name>A0A1H9CN92_9GAMM</name>
<dbReference type="InterPro" id="IPR036291">
    <property type="entry name" value="NAD(P)-bd_dom_sf"/>
</dbReference>
<dbReference type="Proteomes" id="UP000198749">
    <property type="component" value="Unassembled WGS sequence"/>
</dbReference>
<dbReference type="OrthoDB" id="9809203at2"/>
<protein>
    <submittedName>
        <fullName evidence="1">Ornithine cyclodeaminase</fullName>
    </submittedName>
</protein>
<dbReference type="RefSeq" id="WP_091352440.1">
    <property type="nucleotide sequence ID" value="NZ_AP025284.1"/>
</dbReference>
<proteinExistence type="predicted"/>
<dbReference type="STRING" id="355243.SAMN03080615_00075"/>
<reference evidence="2" key="1">
    <citation type="submission" date="2016-10" db="EMBL/GenBank/DDBJ databases">
        <authorList>
            <person name="Varghese N."/>
            <person name="Submissions S."/>
        </authorList>
    </citation>
    <scope>NUCLEOTIDE SEQUENCE [LARGE SCALE GENOMIC DNA]</scope>
    <source>
        <strain evidence="2">DSM 18887</strain>
    </source>
</reference>
<dbReference type="PANTHER" id="PTHR13812:SF19">
    <property type="entry name" value="KETIMINE REDUCTASE MU-CRYSTALLIN"/>
    <property type="match status" value="1"/>
</dbReference>
<dbReference type="InterPro" id="IPR023401">
    <property type="entry name" value="ODC_N"/>
</dbReference>
<dbReference type="Gene3D" id="3.40.50.720">
    <property type="entry name" value="NAD(P)-binding Rossmann-like Domain"/>
    <property type="match status" value="1"/>
</dbReference>
<organism evidence="1 2">
    <name type="scientific">Amphritea atlantica</name>
    <dbReference type="NCBI Taxonomy" id="355243"/>
    <lineage>
        <taxon>Bacteria</taxon>
        <taxon>Pseudomonadati</taxon>
        <taxon>Pseudomonadota</taxon>
        <taxon>Gammaproteobacteria</taxon>
        <taxon>Oceanospirillales</taxon>
        <taxon>Oceanospirillaceae</taxon>
        <taxon>Amphritea</taxon>
    </lineage>
</organism>
<gene>
    <name evidence="1" type="ORF">SAMN03080615_00075</name>
</gene>
<dbReference type="GO" id="GO:0005737">
    <property type="term" value="C:cytoplasm"/>
    <property type="evidence" value="ECO:0007669"/>
    <property type="project" value="TreeGrafter"/>
</dbReference>
<dbReference type="PANTHER" id="PTHR13812">
    <property type="entry name" value="KETIMINE REDUCTASE MU-CRYSTALLIN"/>
    <property type="match status" value="1"/>
</dbReference>
<dbReference type="InterPro" id="IPR054860">
    <property type="entry name" value="BhcD-like"/>
</dbReference>
<evidence type="ECO:0000313" key="2">
    <source>
        <dbReference type="Proteomes" id="UP000198749"/>
    </source>
</evidence>
<dbReference type="EMBL" id="FOGB01000001">
    <property type="protein sequence ID" value="SEQ02682.1"/>
    <property type="molecule type" value="Genomic_DNA"/>
</dbReference>
<keyword evidence="2" id="KW-1185">Reference proteome</keyword>
<dbReference type="Gene3D" id="3.30.1780.10">
    <property type="entry name" value="ornithine cyclodeaminase, domain 1"/>
    <property type="match status" value="1"/>
</dbReference>
<dbReference type="AlphaFoldDB" id="A0A1H9CN92"/>
<evidence type="ECO:0000313" key="1">
    <source>
        <dbReference type="EMBL" id="SEQ02682.1"/>
    </source>
</evidence>
<accession>A0A1H9CN92</accession>
<dbReference type="InterPro" id="IPR003462">
    <property type="entry name" value="ODC_Mu_crystall"/>
</dbReference>
<dbReference type="SUPFAM" id="SSF51735">
    <property type="entry name" value="NAD(P)-binding Rossmann-fold domains"/>
    <property type="match status" value="1"/>
</dbReference>
<sequence length="342" mass="35889">MGGSIEERSFEELSPVDAGAGISLVSEAVCEQVVGRPEAFTAVESVFAAMASGAAYNFPVVREAIGHADALYGFKSGFDRAGMVLGVKSGGYWPGNVDKNLTNHQSTVILFDPDTGQLRSLVGGNYLTAVRTAAASAVSIAHLARKDARVLGMVGAGHQSTFQLRAALEQRNFEKVVAWNPHPEYLSRLAAVCEELGMPFAAVEREQLGAEADVIITITSAFEPLLMKQWIKPGTHIACMGTDTKGKQEVDPELLASASVFTDEVAQSISIGEAQHAVASGLLNEADITPIGEVINGTHPGRRDDLEITLFDGTGVGLQDLAVASAAVELAQAKGLAGQVSL</sequence>
<dbReference type="PIRSF" id="PIRSF001439">
    <property type="entry name" value="CryM"/>
    <property type="match status" value="1"/>
</dbReference>
<dbReference type="Pfam" id="PF02423">
    <property type="entry name" value="OCD_Mu_crystall"/>
    <property type="match status" value="1"/>
</dbReference>